<name>A0A842HSG3_9BURK</name>
<dbReference type="InterPro" id="IPR020022">
    <property type="entry name" value="N-acetyl_sugar_amidoTrfase"/>
</dbReference>
<protein>
    <submittedName>
        <fullName evidence="1">N-acetyl sugar amidotransferase</fullName>
    </submittedName>
</protein>
<keyword evidence="2" id="KW-1185">Reference proteome</keyword>
<dbReference type="NCBIfam" id="TIGR03573">
    <property type="entry name" value="WbuX"/>
    <property type="match status" value="1"/>
</dbReference>
<proteinExistence type="predicted"/>
<dbReference type="Gene3D" id="3.40.50.620">
    <property type="entry name" value="HUPs"/>
    <property type="match status" value="1"/>
</dbReference>
<keyword evidence="1" id="KW-0808">Transferase</keyword>
<dbReference type="InterPro" id="IPR014729">
    <property type="entry name" value="Rossmann-like_a/b/a_fold"/>
</dbReference>
<dbReference type="EMBL" id="JACJUU010000010">
    <property type="protein sequence ID" value="MBC2770588.1"/>
    <property type="molecule type" value="Genomic_DNA"/>
</dbReference>
<organism evidence="1 2">
    <name type="scientific">Pusillimonas minor</name>
    <dbReference type="NCBI Taxonomy" id="2697024"/>
    <lineage>
        <taxon>Bacteria</taxon>
        <taxon>Pseudomonadati</taxon>
        <taxon>Pseudomonadota</taxon>
        <taxon>Betaproteobacteria</taxon>
        <taxon>Burkholderiales</taxon>
        <taxon>Alcaligenaceae</taxon>
        <taxon>Pusillimonas</taxon>
    </lineage>
</organism>
<evidence type="ECO:0000313" key="2">
    <source>
        <dbReference type="Proteomes" id="UP000545386"/>
    </source>
</evidence>
<accession>A0A842HSG3</accession>
<dbReference type="RefSeq" id="WP_185780269.1">
    <property type="nucleotide sequence ID" value="NZ_JACJUU010000010.1"/>
</dbReference>
<evidence type="ECO:0000313" key="1">
    <source>
        <dbReference type="EMBL" id="MBC2770588.1"/>
    </source>
</evidence>
<dbReference type="SUPFAM" id="SSF52402">
    <property type="entry name" value="Adenine nucleotide alpha hydrolases-like"/>
    <property type="match status" value="1"/>
</dbReference>
<reference evidence="1 2" key="1">
    <citation type="submission" date="2020-08" db="EMBL/GenBank/DDBJ databases">
        <title>Paraeoetvoesia sp. YC-7-48 draft genome sequence.</title>
        <authorList>
            <person name="Yao L."/>
        </authorList>
    </citation>
    <scope>NUCLEOTIDE SEQUENCE [LARGE SCALE GENOMIC DNA]</scope>
    <source>
        <strain evidence="2">YC-7-48</strain>
    </source>
</reference>
<sequence>MLKHCKACNLPETYETIEFDEEGVCNICRQKEFKDTAIDWNARKEQLVKLVEQYRGKYAYDCIVPFSGGKDSTFTLLYLMKEFKIKPLVVQFNHGFMRQGLLKNNERTFRKLGVDVISFTPNWQVVKRLMLEALVRKGDFCWHCHTGIYSYPMHLAIQQQVPLIFWGEPSSEYTAYYDYRDDEVEEVDEEKFNRSTNLGITAEDMAGMISGDFDFDPRDLKPFSYPPMRDLKKLGYRSVCLGSYIPWDVKKQVGIIQTELGWQGDQVEGMPWSEYPYEKIECHLQGVRDYIKYLKRGYGRVTQMTALDLRNKRITQEKARELIDEYEGRKPPSLVLFLEYLGITEDEFNAIVAKTVVPPYEPNFNAEFAPKTADFSNWYREPEDNRGIRRKVVPIVKA</sequence>
<dbReference type="GO" id="GO:0016740">
    <property type="term" value="F:transferase activity"/>
    <property type="evidence" value="ECO:0007669"/>
    <property type="project" value="UniProtKB-KW"/>
</dbReference>
<dbReference type="AlphaFoldDB" id="A0A842HSG3"/>
<comment type="caution">
    <text evidence="1">The sequence shown here is derived from an EMBL/GenBank/DDBJ whole genome shotgun (WGS) entry which is preliminary data.</text>
</comment>
<dbReference type="Proteomes" id="UP000545386">
    <property type="component" value="Unassembled WGS sequence"/>
</dbReference>
<gene>
    <name evidence="1" type="ORF">GTU67_11795</name>
</gene>